<evidence type="ECO:0000313" key="2">
    <source>
        <dbReference type="Proteomes" id="UP000811246"/>
    </source>
</evidence>
<evidence type="ECO:0000313" key="1">
    <source>
        <dbReference type="EMBL" id="KAG6700681.1"/>
    </source>
</evidence>
<gene>
    <name evidence="1" type="ORF">I3842_08G124300</name>
</gene>
<dbReference type="AlphaFoldDB" id="A0A922EBT9"/>
<protein>
    <submittedName>
        <fullName evidence="1">Uncharacterized protein</fullName>
    </submittedName>
</protein>
<reference evidence="1" key="1">
    <citation type="submission" date="2021-01" db="EMBL/GenBank/DDBJ databases">
        <authorList>
            <person name="Lovell J.T."/>
            <person name="Bentley N."/>
            <person name="Bhattarai G."/>
            <person name="Jenkins J.W."/>
            <person name="Sreedasyam A."/>
            <person name="Alarcon Y."/>
            <person name="Bock C."/>
            <person name="Boston L."/>
            <person name="Carlson J."/>
            <person name="Cervantes K."/>
            <person name="Clermont K."/>
            <person name="Krom N."/>
            <person name="Kubenka K."/>
            <person name="Mamidi S."/>
            <person name="Mattison C."/>
            <person name="Monteros M."/>
            <person name="Pisani C."/>
            <person name="Plott C."/>
            <person name="Rajasekar S."/>
            <person name="Rhein H.S."/>
            <person name="Rohla C."/>
            <person name="Song M."/>
            <person name="Hilaire R.S."/>
            <person name="Shu S."/>
            <person name="Wells L."/>
            <person name="Wang X."/>
            <person name="Webber J."/>
            <person name="Heerema R.J."/>
            <person name="Klein P."/>
            <person name="Conner P."/>
            <person name="Grauke L."/>
            <person name="Grimwood J."/>
            <person name="Schmutz J."/>
            <person name="Randall J.J."/>
        </authorList>
    </citation>
    <scope>NUCLEOTIDE SEQUENCE</scope>
    <source>
        <tissue evidence="1">Leaf</tissue>
    </source>
</reference>
<sequence length="40" mass="4689">MKSSTSIFCKNWSAEFHFRRGHEFSMNMEEEVAYGTSLGR</sequence>
<name>A0A922EBT9_CARIL</name>
<comment type="caution">
    <text evidence="1">The sequence shown here is derived from an EMBL/GenBank/DDBJ whole genome shotgun (WGS) entry which is preliminary data.</text>
</comment>
<dbReference type="Proteomes" id="UP000811246">
    <property type="component" value="Chromosome 8"/>
</dbReference>
<accession>A0A922EBT9</accession>
<organism evidence="1 2">
    <name type="scientific">Carya illinoinensis</name>
    <name type="common">Pecan</name>
    <dbReference type="NCBI Taxonomy" id="32201"/>
    <lineage>
        <taxon>Eukaryota</taxon>
        <taxon>Viridiplantae</taxon>
        <taxon>Streptophyta</taxon>
        <taxon>Embryophyta</taxon>
        <taxon>Tracheophyta</taxon>
        <taxon>Spermatophyta</taxon>
        <taxon>Magnoliopsida</taxon>
        <taxon>eudicotyledons</taxon>
        <taxon>Gunneridae</taxon>
        <taxon>Pentapetalae</taxon>
        <taxon>rosids</taxon>
        <taxon>fabids</taxon>
        <taxon>Fagales</taxon>
        <taxon>Juglandaceae</taxon>
        <taxon>Carya</taxon>
    </lineage>
</organism>
<proteinExistence type="predicted"/>
<dbReference type="EMBL" id="CM031832">
    <property type="protein sequence ID" value="KAG6700681.1"/>
    <property type="molecule type" value="Genomic_DNA"/>
</dbReference>